<evidence type="ECO:0000313" key="3">
    <source>
        <dbReference type="Proteomes" id="UP001140510"/>
    </source>
</evidence>
<keyword evidence="3" id="KW-1185">Reference proteome</keyword>
<dbReference type="AlphaFoldDB" id="A0A9W8ZEL8"/>
<dbReference type="Proteomes" id="UP001140510">
    <property type="component" value="Unassembled WGS sequence"/>
</dbReference>
<gene>
    <name evidence="2" type="ORF">N0V91_004549</name>
</gene>
<accession>A0A9W8ZEL8</accession>
<keyword evidence="1" id="KW-0732">Signal</keyword>
<evidence type="ECO:0000256" key="1">
    <source>
        <dbReference type="SAM" id="SignalP"/>
    </source>
</evidence>
<name>A0A9W8ZEL8_9PLEO</name>
<comment type="caution">
    <text evidence="2">The sequence shown here is derived from an EMBL/GenBank/DDBJ whole genome shotgun (WGS) entry which is preliminary data.</text>
</comment>
<dbReference type="OrthoDB" id="3790880at2759"/>
<evidence type="ECO:0000313" key="2">
    <source>
        <dbReference type="EMBL" id="KAJ4406605.1"/>
    </source>
</evidence>
<dbReference type="EMBL" id="JAPEVA010000026">
    <property type="protein sequence ID" value="KAJ4406605.1"/>
    <property type="molecule type" value="Genomic_DNA"/>
</dbReference>
<proteinExistence type="predicted"/>
<feature type="chain" id="PRO_5040817540" evidence="1">
    <location>
        <begin position="20"/>
        <end position="220"/>
    </location>
</feature>
<protein>
    <submittedName>
        <fullName evidence="2">Uncharacterized protein</fullName>
    </submittedName>
</protein>
<reference evidence="2" key="1">
    <citation type="submission" date="2022-10" db="EMBL/GenBank/DDBJ databases">
        <title>Tapping the CABI collections for fungal endophytes: first genome assemblies for Collariella, Neodidymelliopsis, Ascochyta clinopodiicola, Didymella pomorum, Didymosphaeria variabile, Neocosmospora piperis and Neocucurbitaria cava.</title>
        <authorList>
            <person name="Hill R."/>
        </authorList>
    </citation>
    <scope>NUCLEOTIDE SEQUENCE</scope>
    <source>
        <strain evidence="2">IMI 355091</strain>
    </source>
</reference>
<organism evidence="2 3">
    <name type="scientific">Didymella pomorum</name>
    <dbReference type="NCBI Taxonomy" id="749634"/>
    <lineage>
        <taxon>Eukaryota</taxon>
        <taxon>Fungi</taxon>
        <taxon>Dikarya</taxon>
        <taxon>Ascomycota</taxon>
        <taxon>Pezizomycotina</taxon>
        <taxon>Dothideomycetes</taxon>
        <taxon>Pleosporomycetidae</taxon>
        <taxon>Pleosporales</taxon>
        <taxon>Pleosporineae</taxon>
        <taxon>Didymellaceae</taxon>
        <taxon>Didymella</taxon>
    </lineage>
</organism>
<sequence length="220" mass="21982">MHFSNTTAAMSSLIITASAGTPASFSFPGTDTPLAVVPGTPADVTTTTVYETSTFYVTSAITMPTPDTSVSSISAPANSSVAASSGYAMPPLPANSSTVATAPPAEITSTQSLYVTGSQTFVPVTLWENSTTRVIYPQNSTALEIPTGDPANGTAPSTSTVILTTSVAPKTAVTTSKHTSATASATVSEVPTNGADKVAGDAVLGMGLVAAVMALLWAGK</sequence>
<feature type="signal peptide" evidence="1">
    <location>
        <begin position="1"/>
        <end position="19"/>
    </location>
</feature>